<organism evidence="2 3">
    <name type="scientific">Parasponia andersonii</name>
    <name type="common">Sponia andersonii</name>
    <dbReference type="NCBI Taxonomy" id="3476"/>
    <lineage>
        <taxon>Eukaryota</taxon>
        <taxon>Viridiplantae</taxon>
        <taxon>Streptophyta</taxon>
        <taxon>Embryophyta</taxon>
        <taxon>Tracheophyta</taxon>
        <taxon>Spermatophyta</taxon>
        <taxon>Magnoliopsida</taxon>
        <taxon>eudicotyledons</taxon>
        <taxon>Gunneridae</taxon>
        <taxon>Pentapetalae</taxon>
        <taxon>rosids</taxon>
        <taxon>fabids</taxon>
        <taxon>Rosales</taxon>
        <taxon>Cannabaceae</taxon>
        <taxon>Parasponia</taxon>
    </lineage>
</organism>
<name>A0A2P5AUJ6_PARAD</name>
<reference evidence="3" key="1">
    <citation type="submission" date="2016-06" db="EMBL/GenBank/DDBJ databases">
        <title>Parallel loss of symbiosis genes in relatives of nitrogen-fixing non-legume Parasponia.</title>
        <authorList>
            <person name="Van Velzen R."/>
            <person name="Holmer R."/>
            <person name="Bu F."/>
            <person name="Rutten L."/>
            <person name="Van Zeijl A."/>
            <person name="Liu W."/>
            <person name="Santuari L."/>
            <person name="Cao Q."/>
            <person name="Sharma T."/>
            <person name="Shen D."/>
            <person name="Roswanjaya Y."/>
            <person name="Wardhani T."/>
            <person name="Kalhor M.S."/>
            <person name="Jansen J."/>
            <person name="Van den Hoogen J."/>
            <person name="Gungor B."/>
            <person name="Hartog M."/>
            <person name="Hontelez J."/>
            <person name="Verver J."/>
            <person name="Yang W.-C."/>
            <person name="Schijlen E."/>
            <person name="Repin R."/>
            <person name="Schilthuizen M."/>
            <person name="Schranz E."/>
            <person name="Heidstra R."/>
            <person name="Miyata K."/>
            <person name="Fedorova E."/>
            <person name="Kohlen W."/>
            <person name="Bisseling T."/>
            <person name="Smit S."/>
            <person name="Geurts R."/>
        </authorList>
    </citation>
    <scope>NUCLEOTIDE SEQUENCE [LARGE SCALE GENOMIC DNA]</scope>
    <source>
        <strain evidence="3">cv. WU1-14</strain>
    </source>
</reference>
<dbReference type="EMBL" id="JXTB01000444">
    <property type="protein sequence ID" value="PON40217.1"/>
    <property type="molecule type" value="Genomic_DNA"/>
</dbReference>
<gene>
    <name evidence="2" type="ORF">PanWU01x14_299090</name>
    <name evidence="1" type="ORF">PanWU01x14_352530</name>
</gene>
<dbReference type="PANTHER" id="PTHR48449:SF1">
    <property type="entry name" value="DUF1985 DOMAIN-CONTAINING PROTEIN"/>
    <property type="match status" value="1"/>
</dbReference>
<comment type="caution">
    <text evidence="2">The sequence shown here is derived from an EMBL/GenBank/DDBJ whole genome shotgun (WGS) entry which is preliminary data.</text>
</comment>
<sequence length="61" mass="7287">MEHLGFVENLDIFNKQPWGLESYKRTIASLEKDIVKNSINNRKNDKERESYTLYGFPYAFQ</sequence>
<feature type="non-terminal residue" evidence="2">
    <location>
        <position position="61"/>
    </location>
</feature>
<dbReference type="OrthoDB" id="1930729at2759"/>
<protein>
    <submittedName>
        <fullName evidence="2">Uncharacterized protein</fullName>
    </submittedName>
</protein>
<keyword evidence="3" id="KW-1185">Reference proteome</keyword>
<evidence type="ECO:0000313" key="1">
    <source>
        <dbReference type="EMBL" id="PON33452.1"/>
    </source>
</evidence>
<proteinExistence type="predicted"/>
<evidence type="ECO:0000313" key="2">
    <source>
        <dbReference type="EMBL" id="PON40217.1"/>
    </source>
</evidence>
<dbReference type="EMBL" id="JXTB01000728">
    <property type="protein sequence ID" value="PON33452.1"/>
    <property type="molecule type" value="Genomic_DNA"/>
</dbReference>
<dbReference type="AlphaFoldDB" id="A0A2P5AUJ6"/>
<dbReference type="PANTHER" id="PTHR48449">
    <property type="entry name" value="DUF1985 DOMAIN-CONTAINING PROTEIN"/>
    <property type="match status" value="1"/>
</dbReference>
<evidence type="ECO:0000313" key="3">
    <source>
        <dbReference type="Proteomes" id="UP000237105"/>
    </source>
</evidence>
<dbReference type="Proteomes" id="UP000237105">
    <property type="component" value="Unassembled WGS sequence"/>
</dbReference>
<accession>A0A2P5AUJ6</accession>
<reference evidence="2" key="2">
    <citation type="submission" date="2016-06" db="EMBL/GenBank/DDBJ databases">
        <title>Parasponia and Trema comparative genomics to provide insight in an evolutionary trajectory towards rhizobium symbiosis.</title>
        <authorList>
            <person name="Van Velzen R."/>
            <person name="Holmer R."/>
            <person name="Geurts R."/>
            <person name="Smit S."/>
        </authorList>
    </citation>
    <scope>NUCLEOTIDE SEQUENCE [LARGE SCALE GENOMIC DNA]</scope>
    <source>
        <strain evidence="2">WU1-14</strain>
        <tissue evidence="2">Leaves</tissue>
    </source>
</reference>